<gene>
    <name evidence="2" type="ORF">QEK83_002255</name>
</gene>
<organism evidence="2 3">
    <name type="scientific">Stenotrophomonas maltophilia</name>
    <name type="common">Pseudomonas maltophilia</name>
    <name type="synonym">Xanthomonas maltophilia</name>
    <dbReference type="NCBI Taxonomy" id="40324"/>
    <lineage>
        <taxon>Bacteria</taxon>
        <taxon>Pseudomonadati</taxon>
        <taxon>Pseudomonadota</taxon>
        <taxon>Gammaproteobacteria</taxon>
        <taxon>Lysobacterales</taxon>
        <taxon>Lysobacteraceae</taxon>
        <taxon>Stenotrophomonas</taxon>
        <taxon>Stenotrophomonas maltophilia group</taxon>
    </lineage>
</organism>
<dbReference type="AlphaFoldDB" id="A0AAI9FWT2"/>
<evidence type="ECO:0008006" key="4">
    <source>
        <dbReference type="Google" id="ProtNLM"/>
    </source>
</evidence>
<dbReference type="RefSeq" id="WP_152906710.1">
    <property type="nucleotide sequence ID" value="NZ_JBFCWN010000004.1"/>
</dbReference>
<dbReference type="EMBL" id="ABLOMU010000021">
    <property type="protein sequence ID" value="EKT4441599.1"/>
    <property type="molecule type" value="Genomic_DNA"/>
</dbReference>
<keyword evidence="1" id="KW-0732">Signal</keyword>
<accession>A0AAI9FWT2</accession>
<dbReference type="Proteomes" id="UP001214521">
    <property type="component" value="Unassembled WGS sequence"/>
</dbReference>
<evidence type="ECO:0000256" key="1">
    <source>
        <dbReference type="SAM" id="SignalP"/>
    </source>
</evidence>
<dbReference type="PROSITE" id="PS51257">
    <property type="entry name" value="PROKAR_LIPOPROTEIN"/>
    <property type="match status" value="1"/>
</dbReference>
<name>A0AAI9FWT2_STEMA</name>
<evidence type="ECO:0000313" key="3">
    <source>
        <dbReference type="Proteomes" id="UP001214521"/>
    </source>
</evidence>
<comment type="caution">
    <text evidence="2">The sequence shown here is derived from an EMBL/GenBank/DDBJ whole genome shotgun (WGS) entry which is preliminary data.</text>
</comment>
<reference evidence="2" key="1">
    <citation type="submission" date="2022-07" db="EMBL/GenBank/DDBJ databases">
        <authorList>
            <consortium name="Clinical and Environmental Microbiology Branch: Whole genome sequencing antimicrobial resistance pathogens in the healthcare setting"/>
        </authorList>
    </citation>
    <scope>NUCLEOTIDE SEQUENCE</scope>
    <source>
        <strain evidence="2">Stenotrophomonas_maltophilia_2021CK-00905</strain>
    </source>
</reference>
<sequence>MNRGLSLLTLAALTACASSASIRWAPPTDFALEIADNPTQQHFVLTLTSKAAEPLCLSKEAWPAEAGLPLGFDGATLNTSTGPQELLATGSAYCPGGCGEVRVESGQSVRGVLPYAAFGDAAAIAADSTRSLSFEIHPYICSR</sequence>
<feature type="chain" id="PRO_5042558816" description="Lipoprotein" evidence="1">
    <location>
        <begin position="21"/>
        <end position="143"/>
    </location>
</feature>
<proteinExistence type="predicted"/>
<protein>
    <recommendedName>
        <fullName evidence="4">Lipoprotein</fullName>
    </recommendedName>
</protein>
<evidence type="ECO:0000313" key="2">
    <source>
        <dbReference type="EMBL" id="EKT4441599.1"/>
    </source>
</evidence>
<feature type="signal peptide" evidence="1">
    <location>
        <begin position="1"/>
        <end position="20"/>
    </location>
</feature>